<accession>A0A0H2YUV7</accession>
<gene>
    <name evidence="2" type="ordered locus">CPF_0362</name>
</gene>
<dbReference type="InterPro" id="IPR027417">
    <property type="entry name" value="P-loop_NTPase"/>
</dbReference>
<dbReference type="STRING" id="195103.CPF_0362"/>
<dbReference type="Gene3D" id="3.40.50.300">
    <property type="entry name" value="P-loop containing nucleotide triphosphate hydrolases"/>
    <property type="match status" value="2"/>
</dbReference>
<sequence>MSKSVKFKFEKNLPHQDKAIDSVVSLFSDVDKSIDNSVYSGTINAIREKLQGEIVDRRNNQISNGKKLRDNLRKIQSNNGLILNDEVETDNNTLTFTIEMETGTGKTYVYLKTILELYKKYDGKFKKFIIVVPTVPIRMGVEKSIEMLNEHFSEQFDGLDISKHVFIYNSKLKDVAESVRRKFIDSQDLSILVMNTQAFNKDTNILRNTDHEKNTENISVWDEIRQLHPVVIIDEPQKFDGGKNSKKRTSSLSAIDEIQPTFTLRYSATHNEIINPTYKLDSYAAYRDKLVKRIKVKTVNKLVPTDFPYIRYLEFTKDLYAKIEIFYAEQGKEITKKTFKVRQDSNGNIFELSGDLPQYRNFRIAENPFKGKSLKIETSDRLVEINEGDCLSPFSEKENVRIQMKIAIQSHLEQQFNLLESGQKIKALSLFFIDRVSKVRGEDGEDGEYLKIFDSVYNEVISDPTYNKIFEKYPDYFKEYKDTKKVRQGYFAIDKKKGSTIVKEIEGWNEDGNDSSISLKAKDKEYIERGIELILEKKDGLISFEEPLAFIFSHSALREGWDNPNVFTLCTLKNSSNSIAKKQEIGRGLRLPVDTEGNRCKDESLNVLTVVANDSYDHFSEKLQQSYDEESGFNKDEVTNDVINIVFKKAGIPIEKITSELTTAFRNELRENGLIDKNDILKKDAEEKFSEIQFKNETLKEHSANIRKEFVNQMKSKGSKKINIENGDLTPVKNKMQSYVKEADFKRLLKGINERLAQKTIYKININKDNFIEDCIKEINNTLHCKEISNIVEHSEGMHYIDENNKAKFEKSTEFITEEVVENIQVKSDFEIINYIMVGTELPRMTISKILKEIKNRKILNSQDYLDDVMMIIKEIFIRHQVKDKISYELLNGYKFDSKTIFSIDEINATELNDPKIITYKANSLKRKAINEYYKFDNEKELEFAQSLENDPNILLFTKIKKGGFVILTPYGNYSPDWAVVYKNNYGKAEIYFIVETKFDKKEADLSEVEKFKIHCGKEHFKVVSKNSEDYVKFDWANSYEQFKEESSKVKVMQ</sequence>
<dbReference type="Pfam" id="PF19778">
    <property type="entry name" value="RE_endonuc"/>
    <property type="match status" value="1"/>
</dbReference>
<dbReference type="InterPro" id="IPR045572">
    <property type="entry name" value="RE_endonuc_C"/>
</dbReference>
<feature type="domain" description="Helicase ATP-binding" evidence="1">
    <location>
        <begin position="68"/>
        <end position="310"/>
    </location>
</feature>
<dbReference type="eggNOG" id="COG3587">
    <property type="taxonomic scope" value="Bacteria"/>
</dbReference>
<dbReference type="GO" id="GO:0003677">
    <property type="term" value="F:DNA binding"/>
    <property type="evidence" value="ECO:0007669"/>
    <property type="project" value="InterPro"/>
</dbReference>
<dbReference type="PaxDb" id="195103-CPF_0362"/>
<proteinExistence type="predicted"/>
<dbReference type="AlphaFoldDB" id="A0A0H2YUV7"/>
<dbReference type="CDD" id="cd18785">
    <property type="entry name" value="SF2_C"/>
    <property type="match status" value="1"/>
</dbReference>
<organism evidence="2 3">
    <name type="scientific">Clostridium perfringens (strain ATCC 13124 / DSM 756 / JCM 1290 / NCIMB 6125 / NCTC 8237 / Type A)</name>
    <dbReference type="NCBI Taxonomy" id="195103"/>
    <lineage>
        <taxon>Bacteria</taxon>
        <taxon>Bacillati</taxon>
        <taxon>Bacillota</taxon>
        <taxon>Clostridia</taxon>
        <taxon>Eubacteriales</taxon>
        <taxon>Clostridiaceae</taxon>
        <taxon>Clostridium</taxon>
    </lineage>
</organism>
<evidence type="ECO:0000313" key="2">
    <source>
        <dbReference type="EMBL" id="ABG84399.1"/>
    </source>
</evidence>
<dbReference type="KEGG" id="cpf:CPF_0362"/>
<evidence type="ECO:0000313" key="3">
    <source>
        <dbReference type="Proteomes" id="UP000001823"/>
    </source>
</evidence>
<protein>
    <submittedName>
        <fullName evidence="2">Type III restriction-modification system, Res subunit</fullName>
    </submittedName>
</protein>
<evidence type="ECO:0000259" key="1">
    <source>
        <dbReference type="SMART" id="SM00487"/>
    </source>
</evidence>
<dbReference type="SMART" id="SM00487">
    <property type="entry name" value="DEXDc"/>
    <property type="match status" value="1"/>
</dbReference>
<dbReference type="HOGENOM" id="CLU_011799_0_0_9"/>
<reference evidence="2 3" key="1">
    <citation type="journal article" date="2006" name="Genome Res.">
        <title>Skewed genomic variability in strains of the toxigenic bacterial pathogen, Clostridium perfringens.</title>
        <authorList>
            <person name="Myers G.S."/>
            <person name="Rasko D.A."/>
            <person name="Cheung J.K."/>
            <person name="Ravel J."/>
            <person name="Seshadri R."/>
            <person name="Deboy R.T."/>
            <person name="Ren Q."/>
            <person name="Varga J."/>
            <person name="Awad M.M."/>
            <person name="Brinkac L.M."/>
            <person name="Daugherty S.C."/>
            <person name="Haft D.H."/>
            <person name="Dodson R.J."/>
            <person name="Madupu R."/>
            <person name="Nelson W.C."/>
            <person name="Rosovitz M.J."/>
            <person name="Sullivan S.A."/>
            <person name="Khouri H."/>
            <person name="Dimitrov G.I."/>
            <person name="Watkins K.L."/>
            <person name="Mulligan S."/>
            <person name="Benton J."/>
            <person name="Radune D."/>
            <person name="Fisher D.J."/>
            <person name="Atkins H.S."/>
            <person name="Hiscox T."/>
            <person name="Jost B.H."/>
            <person name="Billington S.J."/>
            <person name="Songer J.G."/>
            <person name="McClane B.A."/>
            <person name="Titball R.W."/>
            <person name="Rood J.I."/>
            <person name="Melville S.B."/>
            <person name="Paulsen I.T."/>
        </authorList>
    </citation>
    <scope>NUCLEOTIDE SEQUENCE [LARGE SCALE GENOMIC DNA]</scope>
    <source>
        <strain evidence="3">ATCC 13124 / DSM 756 / JCM 1290 / NCIMB 6125 / NCTC 8237 / S 107 / Type A</strain>
    </source>
</reference>
<dbReference type="InterPro" id="IPR014001">
    <property type="entry name" value="Helicase_ATP-bd"/>
</dbReference>
<dbReference type="Proteomes" id="UP000001823">
    <property type="component" value="Chromosome"/>
</dbReference>
<dbReference type="RefSeq" id="WP_011590160.1">
    <property type="nucleotide sequence ID" value="NC_008261.1"/>
</dbReference>
<dbReference type="SUPFAM" id="SSF52540">
    <property type="entry name" value="P-loop containing nucleoside triphosphate hydrolases"/>
    <property type="match status" value="2"/>
</dbReference>
<dbReference type="GO" id="GO:0015668">
    <property type="term" value="F:type III site-specific deoxyribonuclease activity"/>
    <property type="evidence" value="ECO:0007669"/>
    <property type="project" value="InterPro"/>
</dbReference>
<dbReference type="Pfam" id="PF04851">
    <property type="entry name" value="ResIII"/>
    <property type="match status" value="1"/>
</dbReference>
<dbReference type="EMBL" id="CP000246">
    <property type="protein sequence ID" value="ABG84399.1"/>
    <property type="molecule type" value="Genomic_DNA"/>
</dbReference>
<dbReference type="REBASE" id="13349">
    <property type="entry name" value="CpeAVP"/>
</dbReference>
<dbReference type="GO" id="GO:0005524">
    <property type="term" value="F:ATP binding"/>
    <property type="evidence" value="ECO:0007669"/>
    <property type="project" value="InterPro"/>
</dbReference>
<name>A0A0H2YUV7_CLOP1</name>
<keyword evidence="3" id="KW-1185">Reference proteome</keyword>
<dbReference type="InterPro" id="IPR006935">
    <property type="entry name" value="Helicase/UvrB_N"/>
</dbReference>